<dbReference type="InterPro" id="IPR036705">
    <property type="entry name" value="Ribosyl_crysJ1_sf"/>
</dbReference>
<accession>A0ABU2BYA3</accession>
<evidence type="ECO:0000313" key="5">
    <source>
        <dbReference type="Proteomes" id="UP001183648"/>
    </source>
</evidence>
<gene>
    <name evidence="4" type="ORF">J2S63_002925</name>
</gene>
<protein>
    <submittedName>
        <fullName evidence="4">ADP-ribosylglycohydrolase</fullName>
    </submittedName>
</protein>
<keyword evidence="2" id="KW-0378">Hydrolase</keyword>
<reference evidence="4 5" key="1">
    <citation type="submission" date="2023-07" db="EMBL/GenBank/DDBJ databases">
        <title>Sequencing the genomes of 1000 actinobacteria strains.</title>
        <authorList>
            <person name="Klenk H.-P."/>
        </authorList>
    </citation>
    <scope>NUCLEOTIDE SEQUENCE [LARGE SCALE GENOMIC DNA]</scope>
    <source>
        <strain evidence="4 5">DSM 19426</strain>
    </source>
</reference>
<dbReference type="InterPro" id="IPR005502">
    <property type="entry name" value="Ribosyl_crysJ1"/>
</dbReference>
<dbReference type="RefSeq" id="WP_310303704.1">
    <property type="nucleotide sequence ID" value="NZ_BAAAPS010000003.1"/>
</dbReference>
<dbReference type="PANTHER" id="PTHR16222:SF24">
    <property type="entry name" value="ADP-RIBOSYLHYDROLASE ARH3"/>
    <property type="match status" value="1"/>
</dbReference>
<comment type="caution">
    <text evidence="4">The sequence shown here is derived from an EMBL/GenBank/DDBJ whole genome shotgun (WGS) entry which is preliminary data.</text>
</comment>
<dbReference type="SUPFAM" id="SSF101478">
    <property type="entry name" value="ADP-ribosylglycohydrolase"/>
    <property type="match status" value="1"/>
</dbReference>
<organism evidence="4 5">
    <name type="scientific">Nocardioides marmoribigeumensis</name>
    <dbReference type="NCBI Taxonomy" id="433649"/>
    <lineage>
        <taxon>Bacteria</taxon>
        <taxon>Bacillati</taxon>
        <taxon>Actinomycetota</taxon>
        <taxon>Actinomycetes</taxon>
        <taxon>Propionibacteriales</taxon>
        <taxon>Nocardioidaceae</taxon>
        <taxon>Nocardioides</taxon>
    </lineage>
</organism>
<evidence type="ECO:0000313" key="4">
    <source>
        <dbReference type="EMBL" id="MDR7363372.1"/>
    </source>
</evidence>
<evidence type="ECO:0000256" key="1">
    <source>
        <dbReference type="ARBA" id="ARBA00010702"/>
    </source>
</evidence>
<dbReference type="InterPro" id="IPR050792">
    <property type="entry name" value="ADP-ribosylglycohydrolase"/>
</dbReference>
<dbReference type="Gene3D" id="3.90.190.10">
    <property type="entry name" value="Protein tyrosine phosphatase superfamily"/>
    <property type="match status" value="1"/>
</dbReference>
<evidence type="ECO:0000259" key="3">
    <source>
        <dbReference type="PROSITE" id="PS50056"/>
    </source>
</evidence>
<dbReference type="PROSITE" id="PS50056">
    <property type="entry name" value="TYR_PHOSPHATASE_2"/>
    <property type="match status" value="1"/>
</dbReference>
<comment type="similarity">
    <text evidence="1">Belongs to the ADP-ribosylglycohydrolase family.</text>
</comment>
<proteinExistence type="inferred from homology"/>
<dbReference type="Pfam" id="PF03747">
    <property type="entry name" value="ADP_ribosyl_GH"/>
    <property type="match status" value="1"/>
</dbReference>
<dbReference type="SUPFAM" id="SSF52799">
    <property type="entry name" value="(Phosphotyrosine protein) phosphatases II"/>
    <property type="match status" value="1"/>
</dbReference>
<dbReference type="Proteomes" id="UP001183648">
    <property type="component" value="Unassembled WGS sequence"/>
</dbReference>
<name>A0ABU2BYA3_9ACTN</name>
<feature type="domain" description="Tyrosine specific protein phosphatases" evidence="3">
    <location>
        <begin position="410"/>
        <end position="470"/>
    </location>
</feature>
<keyword evidence="5" id="KW-1185">Reference proteome</keyword>
<dbReference type="InterPro" id="IPR000387">
    <property type="entry name" value="Tyr_Pase_dom"/>
</dbReference>
<sequence length="495" mass="52585">MRLTTAQIDRACGAVLGSAVGDALGAGYEFGSATVGPDGPQMIGGGLGNFEAGEWTDDTTMAWCILDVAATGADLRSEDALTQVGRRFRGWYDTHPPDIGNQTRTILGQVGPEPTGATLTAAAHDLHARTGHTAGNGSLMRTAPVALRYLEDPVGLTEAARRIGALTHYDQRAQEACVLWSLAIRHAILHGELDVRVGFKHLDEDAVAFWEEHLRAAETREPSTFVPNGWVVTALQAAWSAIAQSSTTGGAKDCAHLVDALDTAIRIGDDTDTVAAIAGGLLGARWGASAVPARWRRVLHGYPGITGDRLVELAHLAATGRPGKHGWPGVARVDYSPYVWSPTLVRHPYDDGVWLGDALALDDLSPDVTAVVSLCLLGSEQVPPDIEHIGFRLIDEADPASNPNLDFVLRDTAETVAALRAEGHVVLLHCVAAQSRTPTVAIAYAVHQGASLEKAAHAVLQALPRSRPNLGFRAALGRMESYVRSSDERRHSGDA</sequence>
<dbReference type="CDD" id="cd14498">
    <property type="entry name" value="DSP"/>
    <property type="match status" value="1"/>
</dbReference>
<dbReference type="PANTHER" id="PTHR16222">
    <property type="entry name" value="ADP-RIBOSYLGLYCOHYDROLASE"/>
    <property type="match status" value="1"/>
</dbReference>
<evidence type="ECO:0000256" key="2">
    <source>
        <dbReference type="ARBA" id="ARBA00022801"/>
    </source>
</evidence>
<dbReference type="InterPro" id="IPR029021">
    <property type="entry name" value="Prot-tyrosine_phosphatase-like"/>
</dbReference>
<dbReference type="EMBL" id="JAVDYG010000001">
    <property type="protein sequence ID" value="MDR7363372.1"/>
    <property type="molecule type" value="Genomic_DNA"/>
</dbReference>
<dbReference type="Gene3D" id="1.10.4080.10">
    <property type="entry name" value="ADP-ribosylation/Crystallin J1"/>
    <property type="match status" value="1"/>
</dbReference>